<keyword evidence="3" id="KW-1185">Reference proteome</keyword>
<proteinExistence type="predicted"/>
<evidence type="ECO:0000256" key="1">
    <source>
        <dbReference type="SAM" id="MobiDB-lite"/>
    </source>
</evidence>
<protein>
    <recommendedName>
        <fullName evidence="4">DUF4913 domain-containing protein</fullName>
    </recommendedName>
</protein>
<dbReference type="AlphaFoldDB" id="A0A7S8MZ99"/>
<organism evidence="2 3">
    <name type="scientific">Microbacterium schleiferi</name>
    <dbReference type="NCBI Taxonomy" id="69362"/>
    <lineage>
        <taxon>Bacteria</taxon>
        <taxon>Bacillati</taxon>
        <taxon>Actinomycetota</taxon>
        <taxon>Actinomycetes</taxon>
        <taxon>Micrococcales</taxon>
        <taxon>Microbacteriaceae</taxon>
        <taxon>Microbacterium</taxon>
    </lineage>
</organism>
<feature type="region of interest" description="Disordered" evidence="1">
    <location>
        <begin position="1"/>
        <end position="26"/>
    </location>
</feature>
<reference evidence="2 3" key="1">
    <citation type="submission" date="2020-11" db="EMBL/GenBank/DDBJ databases">
        <title>Amino acid is mineralized and recycled by bacteria in oceanic microbiome.</title>
        <authorList>
            <person name="Zheng L.Y."/>
        </authorList>
    </citation>
    <scope>NUCLEOTIDE SEQUENCE [LARGE SCALE GENOMIC DNA]</scope>
    <source>
        <strain evidence="2 3">A32-1</strain>
    </source>
</reference>
<accession>A0A7S8MZ99</accession>
<name>A0A7S8MZ99_9MICO</name>
<sequence>MADFDPAPTPDDPEPAPLYSEDIDDPGVELRVEPPHPINWNLLTAEEAEAEWLELNQWVNWLRRAYGLPASVVPPLWHRHPELVWELSALHLHWLSAYDPEQNGSAPLGWHRDFADARQRLRDWTAACGTRLDTDRPTRQTSWPGEDPATSVTDRPITNRDEDFIQFVVDDVTARRQAEDDFYAGLDIDLATGEVSNDDEPRR</sequence>
<evidence type="ECO:0000313" key="2">
    <source>
        <dbReference type="EMBL" id="QPE05463.1"/>
    </source>
</evidence>
<gene>
    <name evidence="2" type="ORF">IT882_05390</name>
</gene>
<dbReference type="RefSeq" id="WP_195693480.1">
    <property type="nucleotide sequence ID" value="NZ_CP064760.1"/>
</dbReference>
<dbReference type="EMBL" id="CP064760">
    <property type="protein sequence ID" value="QPE05463.1"/>
    <property type="molecule type" value="Genomic_DNA"/>
</dbReference>
<evidence type="ECO:0008006" key="4">
    <source>
        <dbReference type="Google" id="ProtNLM"/>
    </source>
</evidence>
<dbReference type="Proteomes" id="UP000594480">
    <property type="component" value="Chromosome"/>
</dbReference>
<feature type="region of interest" description="Disordered" evidence="1">
    <location>
        <begin position="133"/>
        <end position="156"/>
    </location>
</feature>
<dbReference type="KEGG" id="msf:IT882_05390"/>
<evidence type="ECO:0000313" key="3">
    <source>
        <dbReference type="Proteomes" id="UP000594480"/>
    </source>
</evidence>